<reference evidence="4 5" key="1">
    <citation type="journal article" date="2011" name="J. Bacteriol.">
        <title>Genome sequence of Chthoniobacter flavus Ellin428, an aerobic heterotrophic soil bacterium.</title>
        <authorList>
            <person name="Kant R."/>
            <person name="van Passel M.W."/>
            <person name="Palva A."/>
            <person name="Lucas S."/>
            <person name="Lapidus A."/>
            <person name="Glavina Del Rio T."/>
            <person name="Dalin E."/>
            <person name="Tice H."/>
            <person name="Bruce D."/>
            <person name="Goodwin L."/>
            <person name="Pitluck S."/>
            <person name="Larimer F.W."/>
            <person name="Land M.L."/>
            <person name="Hauser L."/>
            <person name="Sangwan P."/>
            <person name="de Vos W.M."/>
            <person name="Janssen P.H."/>
            <person name="Smidt H."/>
        </authorList>
    </citation>
    <scope>NUCLEOTIDE SEQUENCE [LARGE SCALE GENOMIC DNA]</scope>
    <source>
        <strain evidence="4 5">Ellin428</strain>
    </source>
</reference>
<dbReference type="STRING" id="497964.CfE428DRAFT_5043"/>
<dbReference type="EMBL" id="ABVL01000020">
    <property type="protein sequence ID" value="EDY17357.1"/>
    <property type="molecule type" value="Genomic_DNA"/>
</dbReference>
<comment type="similarity">
    <text evidence="1">Belongs to the PrpD family.</text>
</comment>
<dbReference type="Proteomes" id="UP000005824">
    <property type="component" value="Unassembled WGS sequence"/>
</dbReference>
<protein>
    <submittedName>
        <fullName evidence="4">2-methylcitrate dehydratase</fullName>
        <ecNumber evidence="4">4.2.1.79</ecNumber>
    </submittedName>
</protein>
<dbReference type="Pfam" id="PF19305">
    <property type="entry name" value="MmgE_PrpD_C"/>
    <property type="match status" value="1"/>
</dbReference>
<dbReference type="InterPro" id="IPR042188">
    <property type="entry name" value="MmgE/PrpD_sf_2"/>
</dbReference>
<proteinExistence type="inferred from homology"/>
<dbReference type="RefSeq" id="WP_006982364.1">
    <property type="nucleotide sequence ID" value="NZ_ABVL01000020.1"/>
</dbReference>
<feature type="domain" description="MmgE/PrpD N-terminal" evidence="2">
    <location>
        <begin position="6"/>
        <end position="242"/>
    </location>
</feature>
<keyword evidence="5" id="KW-1185">Reference proteome</keyword>
<dbReference type="FunCoup" id="B4D803">
    <property type="interactions" value="178"/>
</dbReference>
<name>B4D803_9BACT</name>
<dbReference type="Gene3D" id="3.30.1330.120">
    <property type="entry name" value="2-methylcitrate dehydratase PrpD"/>
    <property type="match status" value="1"/>
</dbReference>
<gene>
    <name evidence="4" type="ORF">CfE428DRAFT_5043</name>
</gene>
<dbReference type="InterPro" id="IPR045337">
    <property type="entry name" value="MmgE_PrpD_C"/>
</dbReference>
<evidence type="ECO:0000313" key="5">
    <source>
        <dbReference type="Proteomes" id="UP000005824"/>
    </source>
</evidence>
<dbReference type="EC" id="4.2.1.79" evidence="4"/>
<evidence type="ECO:0000256" key="1">
    <source>
        <dbReference type="ARBA" id="ARBA00006174"/>
    </source>
</evidence>
<dbReference type="InterPro" id="IPR036148">
    <property type="entry name" value="MmgE/PrpD_sf"/>
</dbReference>
<evidence type="ECO:0000259" key="2">
    <source>
        <dbReference type="Pfam" id="PF03972"/>
    </source>
</evidence>
<keyword evidence="4" id="KW-0456">Lyase</keyword>
<dbReference type="AlphaFoldDB" id="B4D803"/>
<sequence length="452" mass="49321">MDTLAQRLAEYAAGLEFSRLPPAVVHEVKRRVIDSIGCALGAWDAEPCVIARRVVSRYGAARGAALWGTTHRAPPDWAAFANGCLVRYLDFNDTYLSKEPAHPSDNIPPMLAVAEEIGATGRDLIVAIVLGYEIQCRLCDTASLRARGWDHVTYVAFSSALGAARLLRLDTEKTRQAVNIAGVSAGSLRQSRVGELSHWKAATVAHAGRRGVFAALLAGEGMTGPAPIFEGAMGFEKLVSQTPLEAVVLEQGDFMITKTSIKAWPAEYHSQSAITAALRLRPSIEDTEQIESIVVQSHDAAVDIIGSEPEKWRPQSRETADHSLPYIVAAALADGEITDRQFSSARFNDPKLIALVQRVKIERDVELSRRYPEAVANHVIVHLRDGRVLQEQVDYALGHARNPLDDAQLEAKFHALADRRLGAERASAVLQVVWNLDTLADVRTLAETLVLP</sequence>
<evidence type="ECO:0000313" key="4">
    <source>
        <dbReference type="EMBL" id="EDY17357.1"/>
    </source>
</evidence>
<dbReference type="InterPro" id="IPR045336">
    <property type="entry name" value="MmgE_PrpD_N"/>
</dbReference>
<dbReference type="SUPFAM" id="SSF103378">
    <property type="entry name" value="2-methylcitrate dehydratase PrpD"/>
    <property type="match status" value="1"/>
</dbReference>
<dbReference type="GO" id="GO:0047547">
    <property type="term" value="F:2-methylcitrate dehydratase activity"/>
    <property type="evidence" value="ECO:0007669"/>
    <property type="project" value="UniProtKB-EC"/>
</dbReference>
<dbReference type="Gene3D" id="1.10.4100.10">
    <property type="entry name" value="2-methylcitrate dehydratase PrpD"/>
    <property type="match status" value="1"/>
</dbReference>
<feature type="domain" description="MmgE/PrpD C-terminal" evidence="3">
    <location>
        <begin position="264"/>
        <end position="435"/>
    </location>
</feature>
<comment type="caution">
    <text evidence="4">The sequence shown here is derived from an EMBL/GenBank/DDBJ whole genome shotgun (WGS) entry which is preliminary data.</text>
</comment>
<dbReference type="InterPro" id="IPR005656">
    <property type="entry name" value="MmgE_PrpD"/>
</dbReference>
<accession>B4D803</accession>
<dbReference type="PANTHER" id="PTHR16943">
    <property type="entry name" value="2-METHYLCITRATE DEHYDRATASE-RELATED"/>
    <property type="match status" value="1"/>
</dbReference>
<dbReference type="InParanoid" id="B4D803"/>
<dbReference type="eggNOG" id="COG2079">
    <property type="taxonomic scope" value="Bacteria"/>
</dbReference>
<evidence type="ECO:0000259" key="3">
    <source>
        <dbReference type="Pfam" id="PF19305"/>
    </source>
</evidence>
<dbReference type="PANTHER" id="PTHR16943:SF8">
    <property type="entry name" value="2-METHYLCITRATE DEHYDRATASE"/>
    <property type="match status" value="1"/>
</dbReference>
<organism evidence="4 5">
    <name type="scientific">Chthoniobacter flavus Ellin428</name>
    <dbReference type="NCBI Taxonomy" id="497964"/>
    <lineage>
        <taxon>Bacteria</taxon>
        <taxon>Pseudomonadati</taxon>
        <taxon>Verrucomicrobiota</taxon>
        <taxon>Spartobacteria</taxon>
        <taxon>Chthoniobacterales</taxon>
        <taxon>Chthoniobacteraceae</taxon>
        <taxon>Chthoniobacter</taxon>
    </lineage>
</organism>
<dbReference type="Pfam" id="PF03972">
    <property type="entry name" value="MmgE_PrpD_N"/>
    <property type="match status" value="1"/>
</dbReference>
<dbReference type="InterPro" id="IPR042183">
    <property type="entry name" value="MmgE/PrpD_sf_1"/>
</dbReference>